<feature type="region of interest" description="Disordered" evidence="1">
    <location>
        <begin position="1"/>
        <end position="26"/>
    </location>
</feature>
<accession>A0A8K0JUT3</accession>
<name>A0A8K0JUT3_9TREE</name>
<evidence type="ECO:0000256" key="2">
    <source>
        <dbReference type="SAM" id="Phobius"/>
    </source>
</evidence>
<feature type="transmembrane region" description="Helical" evidence="2">
    <location>
        <begin position="172"/>
        <end position="192"/>
    </location>
</feature>
<keyword evidence="2" id="KW-1133">Transmembrane helix</keyword>
<dbReference type="Pfam" id="PF06912">
    <property type="entry name" value="DUF1275"/>
    <property type="match status" value="1"/>
</dbReference>
<sequence>MSNSLSKPPTRELDPPESWLPTQNEHRNRVTWRDKLWGEVDTKRTTTSMVWACFLTGLTSAVSFSACYIWCGFQTGGVAQLGIAVARLFGSNRTSGFLMPDKQALCSLLSFLLGTSLGRFGDKIGPHRRIWLISATVAQALLVMAAAIAAHYSGQSGIAGDREDPSWTNPTSFAALGFMSASLGLQGIIGVVSRPFGTAVVLTTVWVTTINDPFLFALRLVPSRDHRLLSIAAVFVGAFVSRALIDSIGPAGTLGICAGLRFLGAAGWMGIRDKPKVGAV</sequence>
<protein>
    <submittedName>
        <fullName evidence="3">Uncharacterized protein</fullName>
    </submittedName>
</protein>
<keyword evidence="4" id="KW-1185">Reference proteome</keyword>
<evidence type="ECO:0000313" key="4">
    <source>
        <dbReference type="Proteomes" id="UP000812966"/>
    </source>
</evidence>
<feature type="transmembrane region" description="Helical" evidence="2">
    <location>
        <begin position="251"/>
        <end position="271"/>
    </location>
</feature>
<dbReference type="InterPro" id="IPR010699">
    <property type="entry name" value="DUF1275"/>
</dbReference>
<reference evidence="3" key="1">
    <citation type="submission" date="2020-04" db="EMBL/GenBank/DDBJ databases">
        <title>Analysis of mating type loci in Filobasidium floriforme.</title>
        <authorList>
            <person name="Nowrousian M."/>
        </authorList>
    </citation>
    <scope>NUCLEOTIDE SEQUENCE</scope>
    <source>
        <strain evidence="3">CBS 6242</strain>
    </source>
</reference>
<dbReference type="PANTHER" id="PTHR37488:SF2">
    <property type="entry name" value="DUF1275 DOMAIN-CONTAINING PROTEIN"/>
    <property type="match status" value="1"/>
</dbReference>
<dbReference type="EMBL" id="JABELV010000019">
    <property type="protein sequence ID" value="KAG7566885.1"/>
    <property type="molecule type" value="Genomic_DNA"/>
</dbReference>
<keyword evidence="2" id="KW-0472">Membrane</keyword>
<gene>
    <name evidence="3" type="ORF">FFLO_01386</name>
</gene>
<feature type="transmembrane region" description="Helical" evidence="2">
    <location>
        <begin position="130"/>
        <end position="152"/>
    </location>
</feature>
<evidence type="ECO:0000313" key="3">
    <source>
        <dbReference type="EMBL" id="KAG7566885.1"/>
    </source>
</evidence>
<dbReference type="Proteomes" id="UP000812966">
    <property type="component" value="Unassembled WGS sequence"/>
</dbReference>
<organism evidence="3 4">
    <name type="scientific">Filobasidium floriforme</name>
    <dbReference type="NCBI Taxonomy" id="5210"/>
    <lineage>
        <taxon>Eukaryota</taxon>
        <taxon>Fungi</taxon>
        <taxon>Dikarya</taxon>
        <taxon>Basidiomycota</taxon>
        <taxon>Agaricomycotina</taxon>
        <taxon>Tremellomycetes</taxon>
        <taxon>Filobasidiales</taxon>
        <taxon>Filobasidiaceae</taxon>
        <taxon>Filobasidium</taxon>
    </lineage>
</organism>
<feature type="transmembrane region" description="Helical" evidence="2">
    <location>
        <begin position="49"/>
        <end position="71"/>
    </location>
</feature>
<dbReference type="AlphaFoldDB" id="A0A8K0JUT3"/>
<feature type="transmembrane region" description="Helical" evidence="2">
    <location>
        <begin position="228"/>
        <end position="245"/>
    </location>
</feature>
<keyword evidence="2" id="KW-0812">Transmembrane</keyword>
<comment type="caution">
    <text evidence="3">The sequence shown here is derived from an EMBL/GenBank/DDBJ whole genome shotgun (WGS) entry which is preliminary data.</text>
</comment>
<dbReference type="PANTHER" id="PTHR37488">
    <property type="entry name" value="DUF1275 DOMAIN-CONTAINING PROTEIN"/>
    <property type="match status" value="1"/>
</dbReference>
<proteinExistence type="predicted"/>
<evidence type="ECO:0000256" key="1">
    <source>
        <dbReference type="SAM" id="MobiDB-lite"/>
    </source>
</evidence>